<dbReference type="HOGENOM" id="CLU_2721365_0_0_6"/>
<dbReference type="KEGG" id="xbo:XBJ1_0219"/>
<proteinExistence type="predicted"/>
<sequence>MSRARVQSFFWRSLDTLYGLEGLKPLSSGRPRRWPFELICSLLRHLISDSPDVLGYQRSRGVIDIINYKSMR</sequence>
<organism evidence="1 2">
    <name type="scientific">Xenorhabdus bovienii (strain SS-2004)</name>
    <name type="common">Xenorhabdus nematophila subsp. bovienii</name>
    <dbReference type="NCBI Taxonomy" id="406818"/>
    <lineage>
        <taxon>Bacteria</taxon>
        <taxon>Pseudomonadati</taxon>
        <taxon>Pseudomonadota</taxon>
        <taxon>Gammaproteobacteria</taxon>
        <taxon>Enterobacterales</taxon>
        <taxon>Morganellaceae</taxon>
        <taxon>Xenorhabdus</taxon>
    </lineage>
</organism>
<dbReference type="eggNOG" id="COG3415">
    <property type="taxonomic scope" value="Bacteria"/>
</dbReference>
<gene>
    <name evidence="1" type="ordered locus">XBJ1_0219</name>
</gene>
<evidence type="ECO:0000313" key="1">
    <source>
        <dbReference type="EMBL" id="CBJ79370.1"/>
    </source>
</evidence>
<evidence type="ECO:0000313" key="2">
    <source>
        <dbReference type="Proteomes" id="UP000002045"/>
    </source>
</evidence>
<name>D3UYJ2_XENBS</name>
<reference evidence="1" key="1">
    <citation type="journal article" date="2011" name="PLoS ONE">
        <title>The entomopathogenic bacterial endosymbionts xenorhabdus and photorhabdus: convergent lifestyles from divergent genomes.</title>
        <authorList>
            <person name="Chaston J.M."/>
            <person name="Suen G."/>
            <person name="Tucker S.L."/>
            <person name="Andersen A.W."/>
            <person name="Bhasin A."/>
            <person name="Bode E."/>
            <person name="Bode H.B."/>
            <person name="Brachmann A.O."/>
            <person name="Cowles C.E."/>
            <person name="Cowles K.N."/>
            <person name="Darby C."/>
            <person name="de Leon L."/>
            <person name="Drace K."/>
            <person name="Du Z."/>
            <person name="Givaudan A."/>
            <person name="Herbert Tran E.E."/>
            <person name="Jewell K.A."/>
            <person name="Knack J.J."/>
            <person name="Krasomil-Osterfeld K.C."/>
            <person name="Kukor R."/>
            <person name="Lanois A."/>
            <person name="Latreille P."/>
            <person name="Leimgruber N.K."/>
            <person name="Lipke C.M."/>
            <person name="Liu R."/>
            <person name="Lu X."/>
            <person name="Martens E.C."/>
            <person name="Marri P.R."/>
            <person name="Medigue C."/>
            <person name="Menard M.L."/>
            <person name="Miller N.M."/>
            <person name="Morales-Soto N."/>
            <person name="Norton S."/>
            <person name="Ogier J.C."/>
            <person name="Orchard S.S."/>
            <person name="Park D."/>
            <person name="Park Y."/>
            <person name="Qurollo B.A."/>
            <person name="Sugar D.R."/>
            <person name="Richards G.R."/>
            <person name="Rouy Z."/>
            <person name="Slominski B."/>
            <person name="Slominski K."/>
            <person name="Snyder H."/>
            <person name="Tjaden B.C."/>
            <person name="van der Hoeven R."/>
            <person name="Welch R.D."/>
            <person name="Wheeler C."/>
            <person name="Xiang B."/>
            <person name="Barbazuk B."/>
            <person name="Gaudriault S."/>
            <person name="Goodner B."/>
            <person name="Slater S.C."/>
            <person name="Forst S."/>
            <person name="Goldman B.S."/>
            <person name="Goodrich-Blair H."/>
        </authorList>
    </citation>
    <scope>NUCLEOTIDE SEQUENCE [LARGE SCALE GENOMIC DNA]</scope>
    <source>
        <strain evidence="1">SS-2004</strain>
    </source>
</reference>
<protein>
    <submittedName>
        <fullName evidence="1">Uncharacterized protein</fullName>
    </submittedName>
</protein>
<dbReference type="Proteomes" id="UP000002045">
    <property type="component" value="Chromosome"/>
</dbReference>
<accession>D3UYJ2</accession>
<dbReference type="EMBL" id="FN667741">
    <property type="protein sequence ID" value="CBJ79370.1"/>
    <property type="molecule type" value="Genomic_DNA"/>
</dbReference>
<dbReference type="AlphaFoldDB" id="D3UYJ2"/>